<dbReference type="EMBL" id="GL732636">
    <property type="protein sequence ID" value="EFX69469.1"/>
    <property type="molecule type" value="Genomic_DNA"/>
</dbReference>
<keyword evidence="2" id="KW-1185">Reference proteome</keyword>
<accession>E9HFN6</accession>
<gene>
    <name evidence="1" type="ORF">DAPPUDRAFT_113648</name>
</gene>
<dbReference type="PhylomeDB" id="E9HFN6"/>
<protein>
    <submittedName>
        <fullName evidence="1">Uncharacterized protein</fullName>
    </submittedName>
</protein>
<dbReference type="KEGG" id="dpx:DAPPUDRAFT_113648"/>
<dbReference type="InParanoid" id="E9HFN6"/>
<evidence type="ECO:0000313" key="2">
    <source>
        <dbReference type="Proteomes" id="UP000000305"/>
    </source>
</evidence>
<dbReference type="HOGENOM" id="CLU_2148324_0_0_1"/>
<reference evidence="1 2" key="1">
    <citation type="journal article" date="2011" name="Science">
        <title>The ecoresponsive genome of Daphnia pulex.</title>
        <authorList>
            <person name="Colbourne J.K."/>
            <person name="Pfrender M.E."/>
            <person name="Gilbert D."/>
            <person name="Thomas W.K."/>
            <person name="Tucker A."/>
            <person name="Oakley T.H."/>
            <person name="Tokishita S."/>
            <person name="Aerts A."/>
            <person name="Arnold G.J."/>
            <person name="Basu M.K."/>
            <person name="Bauer D.J."/>
            <person name="Caceres C.E."/>
            <person name="Carmel L."/>
            <person name="Casola C."/>
            <person name="Choi J.H."/>
            <person name="Detter J.C."/>
            <person name="Dong Q."/>
            <person name="Dusheyko S."/>
            <person name="Eads B.D."/>
            <person name="Frohlich T."/>
            <person name="Geiler-Samerotte K.A."/>
            <person name="Gerlach D."/>
            <person name="Hatcher P."/>
            <person name="Jogdeo S."/>
            <person name="Krijgsveld J."/>
            <person name="Kriventseva E.V."/>
            <person name="Kultz D."/>
            <person name="Laforsch C."/>
            <person name="Lindquist E."/>
            <person name="Lopez J."/>
            <person name="Manak J.R."/>
            <person name="Muller J."/>
            <person name="Pangilinan J."/>
            <person name="Patwardhan R.P."/>
            <person name="Pitluck S."/>
            <person name="Pritham E.J."/>
            <person name="Rechtsteiner A."/>
            <person name="Rho M."/>
            <person name="Rogozin I.B."/>
            <person name="Sakarya O."/>
            <person name="Salamov A."/>
            <person name="Schaack S."/>
            <person name="Shapiro H."/>
            <person name="Shiga Y."/>
            <person name="Skalitzky C."/>
            <person name="Smith Z."/>
            <person name="Souvorov A."/>
            <person name="Sung W."/>
            <person name="Tang Z."/>
            <person name="Tsuchiya D."/>
            <person name="Tu H."/>
            <person name="Vos H."/>
            <person name="Wang M."/>
            <person name="Wolf Y.I."/>
            <person name="Yamagata H."/>
            <person name="Yamada T."/>
            <person name="Ye Y."/>
            <person name="Shaw J.R."/>
            <person name="Andrews J."/>
            <person name="Crease T.J."/>
            <person name="Tang H."/>
            <person name="Lucas S.M."/>
            <person name="Robertson H.M."/>
            <person name="Bork P."/>
            <person name="Koonin E.V."/>
            <person name="Zdobnov E.M."/>
            <person name="Grigoriev I.V."/>
            <person name="Lynch M."/>
            <person name="Boore J.L."/>
        </authorList>
    </citation>
    <scope>NUCLEOTIDE SEQUENCE [LARGE SCALE GENOMIC DNA]</scope>
</reference>
<dbReference type="Proteomes" id="UP000000305">
    <property type="component" value="Unassembled WGS sequence"/>
</dbReference>
<sequence length="112" mass="12457">MEHLISGYCSVACLELLAQVFINSTSFTRQDKIIALQLIGGYLIIDDVHFPFRPFHDSAAKVGLQYWREAMTLRFFLAGGEPPLPKIPHVDVPSEASSAVFGSLVEVMTMEE</sequence>
<name>E9HFN6_DAPPU</name>
<dbReference type="AlphaFoldDB" id="E9HFN6"/>
<evidence type="ECO:0000313" key="1">
    <source>
        <dbReference type="EMBL" id="EFX69469.1"/>
    </source>
</evidence>
<proteinExistence type="predicted"/>
<organism evidence="1 2">
    <name type="scientific">Daphnia pulex</name>
    <name type="common">Water flea</name>
    <dbReference type="NCBI Taxonomy" id="6669"/>
    <lineage>
        <taxon>Eukaryota</taxon>
        <taxon>Metazoa</taxon>
        <taxon>Ecdysozoa</taxon>
        <taxon>Arthropoda</taxon>
        <taxon>Crustacea</taxon>
        <taxon>Branchiopoda</taxon>
        <taxon>Diplostraca</taxon>
        <taxon>Cladocera</taxon>
        <taxon>Anomopoda</taxon>
        <taxon>Daphniidae</taxon>
        <taxon>Daphnia</taxon>
    </lineage>
</organism>